<accession>A0A6P6Y7B1</accession>
<dbReference type="RefSeq" id="XP_027200896.1">
    <property type="nucleotide sequence ID" value="XM_027345095.1"/>
</dbReference>
<dbReference type="Proteomes" id="UP000515146">
    <property type="component" value="Unplaced"/>
</dbReference>
<dbReference type="Pfam" id="PF16984">
    <property type="entry name" value="Grp7_allergen"/>
    <property type="match status" value="1"/>
</dbReference>
<reference evidence="3" key="1">
    <citation type="submission" date="2025-08" db="UniProtKB">
        <authorList>
            <consortium name="RefSeq"/>
        </authorList>
    </citation>
    <scope>IDENTIFICATION</scope>
    <source>
        <strain evidence="3">Airmid</strain>
    </source>
</reference>
<name>A0A6P6Y7B1_DERPT</name>
<gene>
    <name evidence="3" type="primary">LOC113794929</name>
</gene>
<sequence length="215" mass="23911">MMKLLLIAAAAFVAVSADPIHYDKITEEINKAVDEAVAAIEKSETFDPMKVPDHSDKFERHIGIIDLKGELDMRNIQVRGLKQMKREGDANVKSEDGVVKAHLLVGVHDDVVSMEYDLAYKLGDLHPNTHVISDIQDFVVELSLEVSEEGNMTLTSFEVRQFANVVNHIGGLSILDPIFAVLSDVLTAIFQDTVRAEMTKVLAPAFKKELERNNQ</sequence>
<evidence type="ECO:0000313" key="3">
    <source>
        <dbReference type="RefSeq" id="XP_027200896.1"/>
    </source>
</evidence>
<dbReference type="InterPro" id="IPR020234">
    <property type="entry name" value="Mite_allergen_group-7"/>
</dbReference>
<dbReference type="Gene3D" id="3.15.10.50">
    <property type="match status" value="1"/>
</dbReference>
<dbReference type="InParanoid" id="A0A6P6Y7B1"/>
<dbReference type="AlphaFoldDB" id="A0A6P6Y7B1"/>
<feature type="chain" id="PRO_5028275122" evidence="1">
    <location>
        <begin position="18"/>
        <end position="215"/>
    </location>
</feature>
<proteinExistence type="predicted"/>
<feature type="signal peptide" evidence="1">
    <location>
        <begin position="1"/>
        <end position="17"/>
    </location>
</feature>
<dbReference type="OMA" id="FERHIGI"/>
<evidence type="ECO:0000256" key="1">
    <source>
        <dbReference type="SAM" id="SignalP"/>
    </source>
</evidence>
<dbReference type="OrthoDB" id="6419576at2759"/>
<keyword evidence="1" id="KW-0732">Signal</keyword>
<organism evidence="2 3">
    <name type="scientific">Dermatophagoides pteronyssinus</name>
    <name type="common">European house dust mite</name>
    <dbReference type="NCBI Taxonomy" id="6956"/>
    <lineage>
        <taxon>Eukaryota</taxon>
        <taxon>Metazoa</taxon>
        <taxon>Ecdysozoa</taxon>
        <taxon>Arthropoda</taxon>
        <taxon>Chelicerata</taxon>
        <taxon>Arachnida</taxon>
        <taxon>Acari</taxon>
        <taxon>Acariformes</taxon>
        <taxon>Sarcoptiformes</taxon>
        <taxon>Astigmata</taxon>
        <taxon>Psoroptidia</taxon>
        <taxon>Analgoidea</taxon>
        <taxon>Pyroglyphidae</taxon>
        <taxon>Dermatophagoidinae</taxon>
        <taxon>Dermatophagoides</taxon>
    </lineage>
</organism>
<dbReference type="InterPro" id="IPR038602">
    <property type="entry name" value="Mite_allergen_7_sf"/>
</dbReference>
<evidence type="ECO:0000313" key="2">
    <source>
        <dbReference type="Proteomes" id="UP000515146"/>
    </source>
</evidence>
<keyword evidence="2" id="KW-1185">Reference proteome</keyword>
<dbReference type="KEGG" id="dpte:113794929"/>
<protein>
    <submittedName>
        <fullName evidence="3">Mite allergen Der p 7</fullName>
    </submittedName>
</protein>